<accession>A0A841GNS0</accession>
<evidence type="ECO:0000256" key="1">
    <source>
        <dbReference type="SAM" id="Phobius"/>
    </source>
</evidence>
<protein>
    <submittedName>
        <fullName evidence="2">Uncharacterized protein</fullName>
    </submittedName>
</protein>
<keyword evidence="1" id="KW-0472">Membrane</keyword>
<dbReference type="RefSeq" id="WP_188025898.1">
    <property type="nucleotide sequence ID" value="NZ_JACHGR010000003.1"/>
</dbReference>
<comment type="caution">
    <text evidence="2">The sequence shown here is derived from an EMBL/GenBank/DDBJ whole genome shotgun (WGS) entry which is preliminary data.</text>
</comment>
<evidence type="ECO:0000313" key="3">
    <source>
        <dbReference type="Proteomes" id="UP000585721"/>
    </source>
</evidence>
<keyword evidence="1" id="KW-0812">Transmembrane</keyword>
<feature type="transmembrane region" description="Helical" evidence="1">
    <location>
        <begin position="133"/>
        <end position="152"/>
    </location>
</feature>
<dbReference type="Proteomes" id="UP000585721">
    <property type="component" value="Unassembled WGS sequence"/>
</dbReference>
<sequence length="389" mass="43280">MMERLEKNGNSSFSLLGGPLYRVGCYTGLIRSGTDSVPLGVAIGVFFWLGLVAVTLVQGVTDQLFTFSLVGDHVRLLVVIPLLFLFESMLNPRCADFVNYLVRSKIIPEGALPALEAAIIRTRRGVDSWLPEAVFLLSAIIFSLLHLATPLLGVSTNNDPNVSVHITQAGDWYWIVSMSLFRFLVLRCLWQLGLWVYFLWRLSRLPLHLIPTHPDGFAGLGYLEVVHVNFLPLVIAISSVQCSAFAEVFIGGEMAFEAVYGVFLVILLIDAFLFIGPLFLFSPKLWDCKVQGLNEYMDFAAHYVEDFEKKWIDSKGVSDEPLLGTADLQSLADLGNSVDVIREMGWVPVSKRLLLSFTGAALLPLLPLALFKYSSYELMINMFEGLFGL</sequence>
<evidence type="ECO:0000313" key="2">
    <source>
        <dbReference type="EMBL" id="MBB6055113.1"/>
    </source>
</evidence>
<name>A0A841GNS0_9GAMM</name>
<organism evidence="2 3">
    <name type="scientific">Tolumonas osonensis</name>
    <dbReference type="NCBI Taxonomy" id="675874"/>
    <lineage>
        <taxon>Bacteria</taxon>
        <taxon>Pseudomonadati</taxon>
        <taxon>Pseudomonadota</taxon>
        <taxon>Gammaproteobacteria</taxon>
        <taxon>Aeromonadales</taxon>
        <taxon>Aeromonadaceae</taxon>
        <taxon>Tolumonas</taxon>
    </lineage>
</organism>
<gene>
    <name evidence="2" type="ORF">HNR75_000995</name>
</gene>
<feature type="transmembrane region" description="Helical" evidence="1">
    <location>
        <begin position="39"/>
        <end position="58"/>
    </location>
</feature>
<feature type="transmembrane region" description="Helical" evidence="1">
    <location>
        <begin position="221"/>
        <end position="246"/>
    </location>
</feature>
<feature type="transmembrane region" description="Helical" evidence="1">
    <location>
        <begin position="258"/>
        <end position="281"/>
    </location>
</feature>
<feature type="transmembrane region" description="Helical" evidence="1">
    <location>
        <begin position="64"/>
        <end position="86"/>
    </location>
</feature>
<dbReference type="AlphaFoldDB" id="A0A841GNS0"/>
<feature type="transmembrane region" description="Helical" evidence="1">
    <location>
        <begin position="353"/>
        <end position="373"/>
    </location>
</feature>
<dbReference type="EMBL" id="JACHGR010000003">
    <property type="protein sequence ID" value="MBB6055113.1"/>
    <property type="molecule type" value="Genomic_DNA"/>
</dbReference>
<reference evidence="2 3" key="1">
    <citation type="submission" date="2020-08" db="EMBL/GenBank/DDBJ databases">
        <title>Genomic Encyclopedia of Type Strains, Phase IV (KMG-IV): sequencing the most valuable type-strain genomes for metagenomic binning, comparative biology and taxonomic classification.</title>
        <authorList>
            <person name="Goeker M."/>
        </authorList>
    </citation>
    <scope>NUCLEOTIDE SEQUENCE [LARGE SCALE GENOMIC DNA]</scope>
    <source>
        <strain evidence="2 3">DSM 22975</strain>
    </source>
</reference>
<keyword evidence="3" id="KW-1185">Reference proteome</keyword>
<proteinExistence type="predicted"/>
<feature type="transmembrane region" description="Helical" evidence="1">
    <location>
        <begin position="172"/>
        <end position="200"/>
    </location>
</feature>
<keyword evidence="1" id="KW-1133">Transmembrane helix</keyword>